<dbReference type="EMBL" id="HBIN01011041">
    <property type="protein sequence ID" value="CAE0438025.1"/>
    <property type="molecule type" value="Transcribed_RNA"/>
</dbReference>
<reference evidence="2" key="1">
    <citation type="submission" date="2021-01" db="EMBL/GenBank/DDBJ databases">
        <authorList>
            <person name="Corre E."/>
            <person name="Pelletier E."/>
            <person name="Niang G."/>
            <person name="Scheremetjew M."/>
            <person name="Finn R."/>
            <person name="Kale V."/>
            <person name="Holt S."/>
            <person name="Cochrane G."/>
            <person name="Meng A."/>
            <person name="Brown T."/>
            <person name="Cohen L."/>
        </authorList>
    </citation>
    <scope>NUCLEOTIDE SEQUENCE</scope>
    <source>
        <strain evidence="2">GSBS06</strain>
    </source>
</reference>
<evidence type="ECO:0000256" key="1">
    <source>
        <dbReference type="SAM" id="Phobius"/>
    </source>
</evidence>
<feature type="transmembrane region" description="Helical" evidence="1">
    <location>
        <begin position="80"/>
        <end position="101"/>
    </location>
</feature>
<sequence length="210" mass="24443">MSLQHRKGMASVISNMRRFVNENYVKLQYFFPWSSPLESLTAKTLKRIVVKYGTNVNRKQLPIDKRELAEKARAILAESLLTSLIPVVLAWLVVLGTLYCVKGRAIRFYRESIKPYNPRWLLLTISFHFLSYAQALLSLGVLLSWVQQPFSLPRMIVDWLLNPVYNIPVFQFFNAGGINFTPLVLGYICRQLHARFQIQLFQTEKYRQGN</sequence>
<gene>
    <name evidence="2" type="ORF">ASTO00021_LOCUS8277</name>
</gene>
<protein>
    <submittedName>
        <fullName evidence="2">Uncharacterized protein</fullName>
    </submittedName>
</protein>
<keyword evidence="1" id="KW-0472">Membrane</keyword>
<feature type="transmembrane region" description="Helical" evidence="1">
    <location>
        <begin position="165"/>
        <end position="189"/>
    </location>
</feature>
<evidence type="ECO:0000313" key="2">
    <source>
        <dbReference type="EMBL" id="CAE0438025.1"/>
    </source>
</evidence>
<keyword evidence="1" id="KW-1133">Transmembrane helix</keyword>
<dbReference type="AlphaFoldDB" id="A0A7S3LQZ4"/>
<name>A0A7S3LQZ4_9STRA</name>
<proteinExistence type="predicted"/>
<organism evidence="2">
    <name type="scientific">Aplanochytrium stocchinoi</name>
    <dbReference type="NCBI Taxonomy" id="215587"/>
    <lineage>
        <taxon>Eukaryota</taxon>
        <taxon>Sar</taxon>
        <taxon>Stramenopiles</taxon>
        <taxon>Bigyra</taxon>
        <taxon>Labyrinthulomycetes</taxon>
        <taxon>Thraustochytrida</taxon>
        <taxon>Thraustochytriidae</taxon>
        <taxon>Aplanochytrium</taxon>
    </lineage>
</organism>
<accession>A0A7S3LQZ4</accession>
<feature type="transmembrane region" description="Helical" evidence="1">
    <location>
        <begin position="121"/>
        <end position="145"/>
    </location>
</feature>
<keyword evidence="1" id="KW-0812">Transmembrane</keyword>